<proteinExistence type="predicted"/>
<comment type="caution">
    <text evidence="2">The sequence shown here is derived from an EMBL/GenBank/DDBJ whole genome shotgun (WGS) entry which is preliminary data.</text>
</comment>
<reference evidence="2" key="2">
    <citation type="submission" date="2021-04" db="EMBL/GenBank/DDBJ databases">
        <authorList>
            <person name="Gilroy R."/>
        </authorList>
    </citation>
    <scope>NUCLEOTIDE SEQUENCE</scope>
    <source>
        <strain evidence="2">ChiGjej4B4-7305</strain>
    </source>
</reference>
<name>A0A9D2EEK4_9MICO</name>
<feature type="region of interest" description="Disordered" evidence="1">
    <location>
        <begin position="256"/>
        <end position="279"/>
    </location>
</feature>
<reference evidence="2" key="1">
    <citation type="journal article" date="2021" name="PeerJ">
        <title>Extensive microbial diversity within the chicken gut microbiome revealed by metagenomics and culture.</title>
        <authorList>
            <person name="Gilroy R."/>
            <person name="Ravi A."/>
            <person name="Getino M."/>
            <person name="Pursley I."/>
            <person name="Horton D.L."/>
            <person name="Alikhan N.F."/>
            <person name="Baker D."/>
            <person name="Gharbi K."/>
            <person name="Hall N."/>
            <person name="Watson M."/>
            <person name="Adriaenssens E.M."/>
            <person name="Foster-Nyarko E."/>
            <person name="Jarju S."/>
            <person name="Secka A."/>
            <person name="Antonio M."/>
            <person name="Oren A."/>
            <person name="Chaudhuri R.R."/>
            <person name="La Ragione R."/>
            <person name="Hildebrand F."/>
            <person name="Pallen M.J."/>
        </authorList>
    </citation>
    <scope>NUCLEOTIDE SEQUENCE</scope>
    <source>
        <strain evidence="2">ChiGjej4B4-7305</strain>
    </source>
</reference>
<gene>
    <name evidence="2" type="ORF">H9815_08960</name>
</gene>
<feature type="region of interest" description="Disordered" evidence="1">
    <location>
        <begin position="196"/>
        <end position="243"/>
    </location>
</feature>
<organism evidence="2 3">
    <name type="scientific">Candidatus Ruania gallistercoris</name>
    <dbReference type="NCBI Taxonomy" id="2838746"/>
    <lineage>
        <taxon>Bacteria</taxon>
        <taxon>Bacillati</taxon>
        <taxon>Actinomycetota</taxon>
        <taxon>Actinomycetes</taxon>
        <taxon>Micrococcales</taxon>
        <taxon>Ruaniaceae</taxon>
        <taxon>Ruania</taxon>
    </lineage>
</organism>
<evidence type="ECO:0000256" key="1">
    <source>
        <dbReference type="SAM" id="MobiDB-lite"/>
    </source>
</evidence>
<protein>
    <recommendedName>
        <fullName evidence="4">RAMA domain-containing protein</fullName>
    </recommendedName>
</protein>
<feature type="compositionally biased region" description="Low complexity" evidence="1">
    <location>
        <begin position="256"/>
        <end position="270"/>
    </location>
</feature>
<evidence type="ECO:0000313" key="3">
    <source>
        <dbReference type="Proteomes" id="UP000824037"/>
    </source>
</evidence>
<sequence>MPSFAFESGYLVPASIGQPSTSPLTPEVRRALRDYLLDVIEADLFPIEWSGEDDPVLTAMDVAGQVVTAVVTDKLDGDRLLSALTRAGEATASPWLTIAGRYHSGVGGFRRDWNAFRESRPAGAQPGPQLYVVAGEVTREVLEATRVLHGVQVFAVDARESSTGQQLLDVTPVQPATIRVLEGAVVHEIEPAITAASPGPALSAPTPVAADVARTAEEPPEPETPGSADPAEPVPEESELAAGAGAVAVPADSVPARAAPFPERSPATAPEPEPETDPVDPQLRAVAQLVGAPMPIELRHAGQVQHAVLTAEGALQVGEARVATIERATEILGGEPSHAWTAWHVAGFPMADARAEATRAPAPVRSARRRRRAG</sequence>
<evidence type="ECO:0000313" key="2">
    <source>
        <dbReference type="EMBL" id="HIZ35895.1"/>
    </source>
</evidence>
<evidence type="ECO:0008006" key="4">
    <source>
        <dbReference type="Google" id="ProtNLM"/>
    </source>
</evidence>
<dbReference type="AlphaFoldDB" id="A0A9D2EEK4"/>
<dbReference type="EMBL" id="DXBY01000153">
    <property type="protein sequence ID" value="HIZ35895.1"/>
    <property type="molecule type" value="Genomic_DNA"/>
</dbReference>
<dbReference type="Proteomes" id="UP000824037">
    <property type="component" value="Unassembled WGS sequence"/>
</dbReference>
<accession>A0A9D2EEK4</accession>